<keyword evidence="4" id="KW-1185">Reference proteome</keyword>
<name>A0A916JQZ5_9FLAO</name>
<dbReference type="InterPro" id="IPR001387">
    <property type="entry name" value="Cro/C1-type_HTH"/>
</dbReference>
<dbReference type="PANTHER" id="PTHR46797:SF1">
    <property type="entry name" value="METHYLPHOSPHONATE SYNTHASE"/>
    <property type="match status" value="1"/>
</dbReference>
<accession>A0A916JQZ5</accession>
<dbReference type="GO" id="GO:0003677">
    <property type="term" value="F:DNA binding"/>
    <property type="evidence" value="ECO:0007669"/>
    <property type="project" value="UniProtKB-KW"/>
</dbReference>
<dbReference type="RefSeq" id="WP_258543568.1">
    <property type="nucleotide sequence ID" value="NZ_OU015584.1"/>
</dbReference>
<dbReference type="Proteomes" id="UP000683507">
    <property type="component" value="Chromosome"/>
</dbReference>
<evidence type="ECO:0000313" key="3">
    <source>
        <dbReference type="EMBL" id="CAG5087103.1"/>
    </source>
</evidence>
<organism evidence="3 4">
    <name type="scientific">Parvicella tangerina</name>
    <dbReference type="NCBI Taxonomy" id="2829795"/>
    <lineage>
        <taxon>Bacteria</taxon>
        <taxon>Pseudomonadati</taxon>
        <taxon>Bacteroidota</taxon>
        <taxon>Flavobacteriia</taxon>
        <taxon>Flavobacteriales</taxon>
        <taxon>Parvicellaceae</taxon>
        <taxon>Parvicella</taxon>
    </lineage>
</organism>
<dbReference type="GO" id="GO:0005829">
    <property type="term" value="C:cytosol"/>
    <property type="evidence" value="ECO:0007669"/>
    <property type="project" value="TreeGrafter"/>
</dbReference>
<dbReference type="InterPro" id="IPR050807">
    <property type="entry name" value="TransReg_Diox_bact_type"/>
</dbReference>
<dbReference type="Gene3D" id="1.10.260.40">
    <property type="entry name" value="lambda repressor-like DNA-binding domains"/>
    <property type="match status" value="1"/>
</dbReference>
<protein>
    <recommendedName>
        <fullName evidence="2">HTH cro/C1-type domain-containing protein</fullName>
    </recommendedName>
</protein>
<dbReference type="PROSITE" id="PS50943">
    <property type="entry name" value="HTH_CROC1"/>
    <property type="match status" value="1"/>
</dbReference>
<sequence>MVDSTDLNFLKRLGTNIVRLRKELNISQAELAYRIGMEKSNLSVIENGRSNPQVITLVKLAAALDCSLPELLDFEFDYAHFLEAPSEYIARKHKKDDK</sequence>
<dbReference type="GO" id="GO:0003700">
    <property type="term" value="F:DNA-binding transcription factor activity"/>
    <property type="evidence" value="ECO:0007669"/>
    <property type="project" value="TreeGrafter"/>
</dbReference>
<dbReference type="EMBL" id="OU015584">
    <property type="protein sequence ID" value="CAG5087103.1"/>
    <property type="molecule type" value="Genomic_DNA"/>
</dbReference>
<gene>
    <name evidence="3" type="ORF">CRYO30217_03389</name>
</gene>
<dbReference type="AlphaFoldDB" id="A0A916JQZ5"/>
<evidence type="ECO:0000256" key="1">
    <source>
        <dbReference type="ARBA" id="ARBA00023125"/>
    </source>
</evidence>
<evidence type="ECO:0000313" key="4">
    <source>
        <dbReference type="Proteomes" id="UP000683507"/>
    </source>
</evidence>
<dbReference type="SMART" id="SM00530">
    <property type="entry name" value="HTH_XRE"/>
    <property type="match status" value="1"/>
</dbReference>
<dbReference type="SUPFAM" id="SSF47413">
    <property type="entry name" value="lambda repressor-like DNA-binding domains"/>
    <property type="match status" value="1"/>
</dbReference>
<dbReference type="Pfam" id="PF01381">
    <property type="entry name" value="HTH_3"/>
    <property type="match status" value="1"/>
</dbReference>
<evidence type="ECO:0000259" key="2">
    <source>
        <dbReference type="PROSITE" id="PS50943"/>
    </source>
</evidence>
<dbReference type="InterPro" id="IPR010982">
    <property type="entry name" value="Lambda_DNA-bd_dom_sf"/>
</dbReference>
<keyword evidence="1" id="KW-0238">DNA-binding</keyword>
<dbReference type="KEGG" id="ptan:CRYO30217_03389"/>
<dbReference type="PANTHER" id="PTHR46797">
    <property type="entry name" value="HTH-TYPE TRANSCRIPTIONAL REGULATOR"/>
    <property type="match status" value="1"/>
</dbReference>
<proteinExistence type="predicted"/>
<dbReference type="CDD" id="cd00093">
    <property type="entry name" value="HTH_XRE"/>
    <property type="match status" value="1"/>
</dbReference>
<feature type="domain" description="HTH cro/C1-type" evidence="2">
    <location>
        <begin position="17"/>
        <end position="71"/>
    </location>
</feature>
<reference evidence="3" key="1">
    <citation type="submission" date="2021-04" db="EMBL/GenBank/DDBJ databases">
        <authorList>
            <person name="Rodrigo-Torres L."/>
            <person name="Arahal R. D."/>
            <person name="Lucena T."/>
        </authorList>
    </citation>
    <scope>NUCLEOTIDE SEQUENCE</scope>
    <source>
        <strain evidence="3">AS29M-1</strain>
    </source>
</reference>